<dbReference type="GO" id="GO:0005634">
    <property type="term" value="C:nucleus"/>
    <property type="evidence" value="ECO:0007669"/>
    <property type="project" value="TreeGrafter"/>
</dbReference>
<dbReference type="GO" id="GO:0004864">
    <property type="term" value="F:protein phosphatase inhibitor activity"/>
    <property type="evidence" value="ECO:0007669"/>
    <property type="project" value="InterPro"/>
</dbReference>
<gene>
    <name evidence="3" type="ORF">C3L33_12940</name>
</gene>
<evidence type="ECO:0000259" key="2">
    <source>
        <dbReference type="Pfam" id="PF00407"/>
    </source>
</evidence>
<dbReference type="FunFam" id="3.30.530.20:FF:000007">
    <property type="entry name" value="Major pollen allergen Bet v 1-A"/>
    <property type="match status" value="1"/>
</dbReference>
<name>A0A6A4LC83_9ERIC</name>
<dbReference type="InterPro" id="IPR024949">
    <property type="entry name" value="Bet_v_I_allergen"/>
</dbReference>
<feature type="domain" description="Bet v I/Major latex protein" evidence="2">
    <location>
        <begin position="3"/>
        <end position="59"/>
    </location>
</feature>
<dbReference type="GO" id="GO:0038023">
    <property type="term" value="F:signaling receptor activity"/>
    <property type="evidence" value="ECO:0007669"/>
    <property type="project" value="InterPro"/>
</dbReference>
<dbReference type="OrthoDB" id="1879545at2759"/>
<comment type="similarity">
    <text evidence="1">Belongs to the BetVI family.</text>
</comment>
<dbReference type="Gene3D" id="3.30.530.20">
    <property type="match status" value="1"/>
</dbReference>
<proteinExistence type="inferred from homology"/>
<dbReference type="AlphaFoldDB" id="A0A6A4LC83"/>
<feature type="non-terminal residue" evidence="3">
    <location>
        <position position="1"/>
    </location>
</feature>
<dbReference type="InterPro" id="IPR023393">
    <property type="entry name" value="START-like_dom_sf"/>
</dbReference>
<organism evidence="3 4">
    <name type="scientific">Rhododendron williamsianum</name>
    <dbReference type="NCBI Taxonomy" id="262921"/>
    <lineage>
        <taxon>Eukaryota</taxon>
        <taxon>Viridiplantae</taxon>
        <taxon>Streptophyta</taxon>
        <taxon>Embryophyta</taxon>
        <taxon>Tracheophyta</taxon>
        <taxon>Spermatophyta</taxon>
        <taxon>Magnoliopsida</taxon>
        <taxon>eudicotyledons</taxon>
        <taxon>Gunneridae</taxon>
        <taxon>Pentapetalae</taxon>
        <taxon>asterids</taxon>
        <taxon>Ericales</taxon>
        <taxon>Ericaceae</taxon>
        <taxon>Ericoideae</taxon>
        <taxon>Rhodoreae</taxon>
        <taxon>Rhododendron</taxon>
    </lineage>
</organism>
<dbReference type="GO" id="GO:0006952">
    <property type="term" value="P:defense response"/>
    <property type="evidence" value="ECO:0007669"/>
    <property type="project" value="InterPro"/>
</dbReference>
<keyword evidence="4" id="KW-1185">Reference proteome</keyword>
<dbReference type="GO" id="GO:0005737">
    <property type="term" value="C:cytoplasm"/>
    <property type="evidence" value="ECO:0007669"/>
    <property type="project" value="TreeGrafter"/>
</dbReference>
<dbReference type="Pfam" id="PF00407">
    <property type="entry name" value="Bet_v_1"/>
    <property type="match status" value="1"/>
</dbReference>
<dbReference type="InterPro" id="IPR000916">
    <property type="entry name" value="Bet_v_I/MLP"/>
</dbReference>
<protein>
    <recommendedName>
        <fullName evidence="2">Bet v I/Major latex protein domain-containing protein</fullName>
    </recommendedName>
</protein>
<dbReference type="SUPFAM" id="SSF55961">
    <property type="entry name" value="Bet v1-like"/>
    <property type="match status" value="1"/>
</dbReference>
<evidence type="ECO:0000313" key="3">
    <source>
        <dbReference type="EMBL" id="KAE9455175.1"/>
    </source>
</evidence>
<reference evidence="3 4" key="1">
    <citation type="journal article" date="2019" name="Genome Biol. Evol.">
        <title>The Rhododendron genome and chromosomal organization provide insight into shared whole-genome duplications across the heath family (Ericaceae).</title>
        <authorList>
            <person name="Soza V.L."/>
            <person name="Lindsley D."/>
            <person name="Waalkes A."/>
            <person name="Ramage E."/>
            <person name="Patwardhan R.P."/>
            <person name="Burton J.N."/>
            <person name="Adey A."/>
            <person name="Kumar A."/>
            <person name="Qiu R."/>
            <person name="Shendure J."/>
            <person name="Hall B."/>
        </authorList>
    </citation>
    <scope>NUCLEOTIDE SEQUENCE [LARGE SCALE GENOMIC DNA]</scope>
    <source>
        <strain evidence="3">RSF 1966-606</strain>
    </source>
</reference>
<dbReference type="PANTHER" id="PTHR31213">
    <property type="entry name" value="OS08G0374000 PROTEIN-RELATED"/>
    <property type="match status" value="1"/>
</dbReference>
<evidence type="ECO:0000256" key="1">
    <source>
        <dbReference type="ARBA" id="ARBA00009744"/>
    </source>
</evidence>
<dbReference type="EMBL" id="QEFC01001866">
    <property type="protein sequence ID" value="KAE9455175.1"/>
    <property type="molecule type" value="Genomic_DNA"/>
</dbReference>
<dbReference type="PRINTS" id="PR00634">
    <property type="entry name" value="BETALLERGEN"/>
</dbReference>
<accession>A0A6A4LC83</accession>
<comment type="caution">
    <text evidence="3">The sequence shown here is derived from an EMBL/GenBank/DDBJ whole genome shotgun (WGS) entry which is preliminary data.</text>
</comment>
<evidence type="ECO:0000313" key="4">
    <source>
        <dbReference type="Proteomes" id="UP000428333"/>
    </source>
</evidence>
<dbReference type="GO" id="GO:0009738">
    <property type="term" value="P:abscisic acid-activated signaling pathway"/>
    <property type="evidence" value="ECO:0007669"/>
    <property type="project" value="InterPro"/>
</dbReference>
<dbReference type="GO" id="GO:0010427">
    <property type="term" value="F:abscisic acid binding"/>
    <property type="evidence" value="ECO:0007669"/>
    <property type="project" value="InterPro"/>
</dbReference>
<dbReference type="Proteomes" id="UP000428333">
    <property type="component" value="Linkage Group LG07"/>
</dbReference>
<dbReference type="PANTHER" id="PTHR31213:SF55">
    <property type="entry name" value="STRESS-INDUCED PROTEIN SAM22"/>
    <property type="match status" value="1"/>
</dbReference>
<dbReference type="InterPro" id="IPR050279">
    <property type="entry name" value="Plant_def-hormone_signal"/>
</dbReference>
<sequence>MAPITYDTEVTYSIPPAKLFKGFILDIDTLVPKVLPQAIKSVETLQGDGGAGTIKLITFGEAMTRMPKIHELYVYLEEIQITEHFSFSTANAVKYGHESFLIS</sequence>